<comment type="caution">
    <text evidence="2">The sequence shown here is derived from an EMBL/GenBank/DDBJ whole genome shotgun (WGS) entry which is preliminary data.</text>
</comment>
<proteinExistence type="predicted"/>
<evidence type="ECO:0000313" key="2">
    <source>
        <dbReference type="EMBL" id="KAJ7015947.1"/>
    </source>
</evidence>
<dbReference type="AlphaFoldDB" id="A0AAD6RW27"/>
<sequence length="207" mass="22400">MVIDGLAGNYIPPDERGRGMPNEAGGMGQALAGGTAAEGGRMGAEGGRMGRGKVGGIRGGAPWLVRWGKQQGTILRVKIGLNCEERHTSRFSIFNSSCVTSRALSVPAPSRPQCVKLERPRELVNEVGCRLRQSTMQRRIVVNGGRRDRTGTVLVRVGRDENGVATIWNICDSVRWAAFQIMALQKLIEEGGSCKRQERKPSKETAG</sequence>
<evidence type="ECO:0000313" key="3">
    <source>
        <dbReference type="Proteomes" id="UP001218188"/>
    </source>
</evidence>
<reference evidence="2" key="1">
    <citation type="submission" date="2023-03" db="EMBL/GenBank/DDBJ databases">
        <title>Massive genome expansion in bonnet fungi (Mycena s.s.) driven by repeated elements and novel gene families across ecological guilds.</title>
        <authorList>
            <consortium name="Lawrence Berkeley National Laboratory"/>
            <person name="Harder C.B."/>
            <person name="Miyauchi S."/>
            <person name="Viragh M."/>
            <person name="Kuo A."/>
            <person name="Thoen E."/>
            <person name="Andreopoulos B."/>
            <person name="Lu D."/>
            <person name="Skrede I."/>
            <person name="Drula E."/>
            <person name="Henrissat B."/>
            <person name="Morin E."/>
            <person name="Kohler A."/>
            <person name="Barry K."/>
            <person name="LaButti K."/>
            <person name="Morin E."/>
            <person name="Salamov A."/>
            <person name="Lipzen A."/>
            <person name="Mereny Z."/>
            <person name="Hegedus B."/>
            <person name="Baldrian P."/>
            <person name="Stursova M."/>
            <person name="Weitz H."/>
            <person name="Taylor A."/>
            <person name="Grigoriev I.V."/>
            <person name="Nagy L.G."/>
            <person name="Martin F."/>
            <person name="Kauserud H."/>
        </authorList>
    </citation>
    <scope>NUCLEOTIDE SEQUENCE</scope>
    <source>
        <strain evidence="2">CBHHK200</strain>
    </source>
</reference>
<dbReference type="EMBL" id="JARJCM010000692">
    <property type="protein sequence ID" value="KAJ7015947.1"/>
    <property type="molecule type" value="Genomic_DNA"/>
</dbReference>
<gene>
    <name evidence="2" type="ORF">C8F04DRAFT_1204166</name>
</gene>
<feature type="compositionally biased region" description="Gly residues" evidence="1">
    <location>
        <begin position="36"/>
        <end position="53"/>
    </location>
</feature>
<evidence type="ECO:0000256" key="1">
    <source>
        <dbReference type="SAM" id="MobiDB-lite"/>
    </source>
</evidence>
<accession>A0AAD6RW27</accession>
<feature type="region of interest" description="Disordered" evidence="1">
    <location>
        <begin position="34"/>
        <end position="53"/>
    </location>
</feature>
<organism evidence="2 3">
    <name type="scientific">Mycena alexandri</name>
    <dbReference type="NCBI Taxonomy" id="1745969"/>
    <lineage>
        <taxon>Eukaryota</taxon>
        <taxon>Fungi</taxon>
        <taxon>Dikarya</taxon>
        <taxon>Basidiomycota</taxon>
        <taxon>Agaricomycotina</taxon>
        <taxon>Agaricomycetes</taxon>
        <taxon>Agaricomycetidae</taxon>
        <taxon>Agaricales</taxon>
        <taxon>Marasmiineae</taxon>
        <taxon>Mycenaceae</taxon>
        <taxon>Mycena</taxon>
    </lineage>
</organism>
<protein>
    <submittedName>
        <fullName evidence="2">Uncharacterized protein</fullName>
    </submittedName>
</protein>
<name>A0AAD6RW27_9AGAR</name>
<dbReference type="Proteomes" id="UP001218188">
    <property type="component" value="Unassembled WGS sequence"/>
</dbReference>
<keyword evidence="3" id="KW-1185">Reference proteome</keyword>